<evidence type="ECO:0000256" key="3">
    <source>
        <dbReference type="ARBA" id="ARBA00023172"/>
    </source>
</evidence>
<evidence type="ECO:0000313" key="6">
    <source>
        <dbReference type="Proteomes" id="UP000248897"/>
    </source>
</evidence>
<dbReference type="GO" id="GO:0006310">
    <property type="term" value="P:DNA recombination"/>
    <property type="evidence" value="ECO:0007669"/>
    <property type="project" value="UniProtKB-KW"/>
</dbReference>
<dbReference type="InterPro" id="IPR002104">
    <property type="entry name" value="Integrase_catalytic"/>
</dbReference>
<dbReference type="EMBL" id="LS483469">
    <property type="protein sequence ID" value="SQI29158.1"/>
    <property type="molecule type" value="Genomic_DNA"/>
</dbReference>
<dbReference type="Proteomes" id="UP000248897">
    <property type="component" value="Chromosome 1"/>
</dbReference>
<dbReference type="SUPFAM" id="SSF56349">
    <property type="entry name" value="DNA breaking-rejoining enzymes"/>
    <property type="match status" value="1"/>
</dbReference>
<proteinExistence type="inferred from homology"/>
<reference evidence="5 6" key="1">
    <citation type="submission" date="2018-06" db="EMBL/GenBank/DDBJ databases">
        <authorList>
            <consortium name="Pathogen Informatics"/>
            <person name="Doyle S."/>
        </authorList>
    </citation>
    <scope>NUCLEOTIDE SEQUENCE [LARGE SCALE GENOMIC DNA]</scope>
    <source>
        <strain evidence="5 6">NCTC12961</strain>
    </source>
</reference>
<comment type="similarity">
    <text evidence="1">Belongs to the 'phage' integrase family.</text>
</comment>
<dbReference type="Gene3D" id="1.10.443.10">
    <property type="entry name" value="Intergrase catalytic core"/>
    <property type="match status" value="1"/>
</dbReference>
<dbReference type="InterPro" id="IPR050808">
    <property type="entry name" value="Phage_Integrase"/>
</dbReference>
<evidence type="ECO:0000259" key="4">
    <source>
        <dbReference type="Pfam" id="PF00589"/>
    </source>
</evidence>
<accession>A0A2X4U236</accession>
<dbReference type="PANTHER" id="PTHR30629">
    <property type="entry name" value="PROPHAGE INTEGRASE"/>
    <property type="match status" value="1"/>
</dbReference>
<organism evidence="5 6">
    <name type="scientific">Serratia plymuthica</name>
    <dbReference type="NCBI Taxonomy" id="82996"/>
    <lineage>
        <taxon>Bacteria</taxon>
        <taxon>Pseudomonadati</taxon>
        <taxon>Pseudomonadota</taxon>
        <taxon>Gammaproteobacteria</taxon>
        <taxon>Enterobacterales</taxon>
        <taxon>Yersiniaceae</taxon>
        <taxon>Serratia</taxon>
    </lineage>
</organism>
<dbReference type="AlphaFoldDB" id="A0A2X4U236"/>
<dbReference type="InterPro" id="IPR013762">
    <property type="entry name" value="Integrase-like_cat_sf"/>
</dbReference>
<keyword evidence="3" id="KW-0233">DNA recombination</keyword>
<sequence length="71" mass="8354">MLTGIRTQEMHFATWDEIDLERAIWEVPAERMKMRRPHIVPISTQVVELFKQLQPVTILTFSLDETTVESL</sequence>
<dbReference type="Pfam" id="PF00589">
    <property type="entry name" value="Phage_integrase"/>
    <property type="match status" value="1"/>
</dbReference>
<dbReference type="GO" id="GO:0003677">
    <property type="term" value="F:DNA binding"/>
    <property type="evidence" value="ECO:0007669"/>
    <property type="project" value="InterPro"/>
</dbReference>
<dbReference type="PANTHER" id="PTHR30629:SF2">
    <property type="entry name" value="PROPHAGE INTEGRASE INTS-RELATED"/>
    <property type="match status" value="1"/>
</dbReference>
<gene>
    <name evidence="5" type="primary">intA_1</name>
    <name evidence="5" type="ORF">NCTC12961_00089</name>
</gene>
<protein>
    <submittedName>
        <fullName evidence="5">Prophage CP4-57 integrase</fullName>
    </submittedName>
</protein>
<dbReference type="InterPro" id="IPR011010">
    <property type="entry name" value="DNA_brk_join_enz"/>
</dbReference>
<name>A0A2X4U236_SERPL</name>
<dbReference type="GO" id="GO:0015074">
    <property type="term" value="P:DNA integration"/>
    <property type="evidence" value="ECO:0007669"/>
    <property type="project" value="UniProtKB-KW"/>
</dbReference>
<evidence type="ECO:0000256" key="1">
    <source>
        <dbReference type="ARBA" id="ARBA00008857"/>
    </source>
</evidence>
<keyword evidence="2" id="KW-0229">DNA integration</keyword>
<evidence type="ECO:0000256" key="2">
    <source>
        <dbReference type="ARBA" id="ARBA00022908"/>
    </source>
</evidence>
<feature type="domain" description="Tyr recombinase" evidence="4">
    <location>
        <begin position="3"/>
        <end position="54"/>
    </location>
</feature>
<evidence type="ECO:0000313" key="5">
    <source>
        <dbReference type="EMBL" id="SQI29158.1"/>
    </source>
</evidence>